<gene>
    <name evidence="1" type="ORF">DPMN_109914</name>
</gene>
<sequence>MERLAENEEVCVPRIWFSCVLSKCKDKGAAFTFKKLKEPERLVDRKAVEMATSYKSMRAIQSKILLN</sequence>
<name>A0A9D4KB45_DREPO</name>
<dbReference type="Proteomes" id="UP000828390">
    <property type="component" value="Unassembled WGS sequence"/>
</dbReference>
<proteinExistence type="predicted"/>
<dbReference type="AlphaFoldDB" id="A0A9D4KB45"/>
<accession>A0A9D4KB45</accession>
<evidence type="ECO:0000313" key="1">
    <source>
        <dbReference type="EMBL" id="KAH3836542.1"/>
    </source>
</evidence>
<dbReference type="EMBL" id="JAIWYP010000004">
    <property type="protein sequence ID" value="KAH3836542.1"/>
    <property type="molecule type" value="Genomic_DNA"/>
</dbReference>
<comment type="caution">
    <text evidence="1">The sequence shown here is derived from an EMBL/GenBank/DDBJ whole genome shotgun (WGS) entry which is preliminary data.</text>
</comment>
<organism evidence="1 2">
    <name type="scientific">Dreissena polymorpha</name>
    <name type="common">Zebra mussel</name>
    <name type="synonym">Mytilus polymorpha</name>
    <dbReference type="NCBI Taxonomy" id="45954"/>
    <lineage>
        <taxon>Eukaryota</taxon>
        <taxon>Metazoa</taxon>
        <taxon>Spiralia</taxon>
        <taxon>Lophotrochozoa</taxon>
        <taxon>Mollusca</taxon>
        <taxon>Bivalvia</taxon>
        <taxon>Autobranchia</taxon>
        <taxon>Heteroconchia</taxon>
        <taxon>Euheterodonta</taxon>
        <taxon>Imparidentia</taxon>
        <taxon>Neoheterodontei</taxon>
        <taxon>Myida</taxon>
        <taxon>Dreissenoidea</taxon>
        <taxon>Dreissenidae</taxon>
        <taxon>Dreissena</taxon>
    </lineage>
</organism>
<evidence type="ECO:0000313" key="2">
    <source>
        <dbReference type="Proteomes" id="UP000828390"/>
    </source>
</evidence>
<reference evidence="1" key="2">
    <citation type="submission" date="2020-11" db="EMBL/GenBank/DDBJ databases">
        <authorList>
            <person name="McCartney M.A."/>
            <person name="Auch B."/>
            <person name="Kono T."/>
            <person name="Mallez S."/>
            <person name="Becker A."/>
            <person name="Gohl D.M."/>
            <person name="Silverstein K.A.T."/>
            <person name="Koren S."/>
            <person name="Bechman K.B."/>
            <person name="Herman A."/>
            <person name="Abrahante J.E."/>
            <person name="Garbe J."/>
        </authorList>
    </citation>
    <scope>NUCLEOTIDE SEQUENCE</scope>
    <source>
        <strain evidence="1">Duluth1</strain>
        <tissue evidence="1">Whole animal</tissue>
    </source>
</reference>
<keyword evidence="2" id="KW-1185">Reference proteome</keyword>
<protein>
    <submittedName>
        <fullName evidence="1">Uncharacterized protein</fullName>
    </submittedName>
</protein>
<reference evidence="1" key="1">
    <citation type="journal article" date="2019" name="bioRxiv">
        <title>The Genome of the Zebra Mussel, Dreissena polymorpha: A Resource for Invasive Species Research.</title>
        <authorList>
            <person name="McCartney M.A."/>
            <person name="Auch B."/>
            <person name="Kono T."/>
            <person name="Mallez S."/>
            <person name="Zhang Y."/>
            <person name="Obille A."/>
            <person name="Becker A."/>
            <person name="Abrahante J.E."/>
            <person name="Garbe J."/>
            <person name="Badalamenti J.P."/>
            <person name="Herman A."/>
            <person name="Mangelson H."/>
            <person name="Liachko I."/>
            <person name="Sullivan S."/>
            <person name="Sone E.D."/>
            <person name="Koren S."/>
            <person name="Silverstein K.A.T."/>
            <person name="Beckman K.B."/>
            <person name="Gohl D.M."/>
        </authorList>
    </citation>
    <scope>NUCLEOTIDE SEQUENCE</scope>
    <source>
        <strain evidence="1">Duluth1</strain>
        <tissue evidence="1">Whole animal</tissue>
    </source>
</reference>